<keyword evidence="4" id="KW-1185">Reference proteome</keyword>
<feature type="domain" description="DUF4123" evidence="2">
    <location>
        <begin position="3"/>
        <end position="96"/>
    </location>
</feature>
<reference evidence="4" key="1">
    <citation type="journal article" date="2019" name="Int. J. Syst. Evol. Microbiol.">
        <title>The Global Catalogue of Microorganisms (GCM) 10K type strain sequencing project: providing services to taxonomists for standard genome sequencing and annotation.</title>
        <authorList>
            <consortium name="The Broad Institute Genomics Platform"/>
            <consortium name="The Broad Institute Genome Sequencing Center for Infectious Disease"/>
            <person name="Wu L."/>
            <person name="Ma J."/>
        </authorList>
    </citation>
    <scope>NUCLEOTIDE SEQUENCE [LARGE SCALE GENOMIC DNA]</scope>
    <source>
        <strain evidence="4">CECT 8482</strain>
    </source>
</reference>
<name>A0ABT8D2R0_9RHOB</name>
<evidence type="ECO:0000259" key="2">
    <source>
        <dbReference type="Pfam" id="PF13503"/>
    </source>
</evidence>
<feature type="compositionally biased region" description="Basic and acidic residues" evidence="1">
    <location>
        <begin position="167"/>
        <end position="178"/>
    </location>
</feature>
<comment type="caution">
    <text evidence="3">The sequence shown here is derived from an EMBL/GenBank/DDBJ whole genome shotgun (WGS) entry which is preliminary data.</text>
</comment>
<evidence type="ECO:0000313" key="4">
    <source>
        <dbReference type="Proteomes" id="UP001243846"/>
    </source>
</evidence>
<organism evidence="3 4">
    <name type="scientific">Paracoccus cavernae</name>
    <dbReference type="NCBI Taxonomy" id="1571207"/>
    <lineage>
        <taxon>Bacteria</taxon>
        <taxon>Pseudomonadati</taxon>
        <taxon>Pseudomonadota</taxon>
        <taxon>Alphaproteobacteria</taxon>
        <taxon>Rhodobacterales</taxon>
        <taxon>Paracoccaceae</taxon>
        <taxon>Paracoccus</taxon>
    </lineage>
</organism>
<dbReference type="EMBL" id="JAUFRC010000001">
    <property type="protein sequence ID" value="MDN3710681.1"/>
    <property type="molecule type" value="Genomic_DNA"/>
</dbReference>
<feature type="region of interest" description="Disordered" evidence="1">
    <location>
        <begin position="164"/>
        <end position="195"/>
    </location>
</feature>
<sequence length="206" mass="23623">MRHRCLFKGDALRDWGHVAPWLVALEPGHRLTRRLFTAADNGLGLWDKAAAMYLRSSARLDDLWRHFRKFTRIEDGAGRWIYFRFWEPVALMMLYRSQSLPGAVSFFRPCPVVIAPEPADRACMVLTSRYIAAPVKDATLPPGVFPARDIDLLTMPPRRCLPPAAAPRERCHETDRHPLGGCPHGRSRHQDRALSRRSLHLSRLRL</sequence>
<accession>A0ABT8D2R0</accession>
<protein>
    <submittedName>
        <fullName evidence="3">DUF4123 domain-containing protein</fullName>
    </submittedName>
</protein>
<proteinExistence type="predicted"/>
<gene>
    <name evidence="3" type="ORF">QWZ10_00465</name>
</gene>
<dbReference type="Proteomes" id="UP001243846">
    <property type="component" value="Unassembled WGS sequence"/>
</dbReference>
<evidence type="ECO:0000256" key="1">
    <source>
        <dbReference type="SAM" id="MobiDB-lite"/>
    </source>
</evidence>
<dbReference type="Pfam" id="PF13503">
    <property type="entry name" value="DUF4123"/>
    <property type="match status" value="1"/>
</dbReference>
<dbReference type="InterPro" id="IPR025391">
    <property type="entry name" value="DUF4123"/>
</dbReference>
<evidence type="ECO:0000313" key="3">
    <source>
        <dbReference type="EMBL" id="MDN3710681.1"/>
    </source>
</evidence>